<keyword evidence="4" id="KW-0274">FAD</keyword>
<dbReference type="InterPro" id="IPR036250">
    <property type="entry name" value="AcylCo_DH-like_C"/>
</dbReference>
<keyword evidence="3" id="KW-0285">Flavoprotein</keyword>
<dbReference type="GO" id="GO:0050660">
    <property type="term" value="F:flavin adenine dinucleotide binding"/>
    <property type="evidence" value="ECO:0007669"/>
    <property type="project" value="InterPro"/>
</dbReference>
<dbReference type="Pfam" id="PF00441">
    <property type="entry name" value="Acyl-CoA_dh_1"/>
    <property type="match status" value="1"/>
</dbReference>
<evidence type="ECO:0000256" key="2">
    <source>
        <dbReference type="ARBA" id="ARBA00009347"/>
    </source>
</evidence>
<keyword evidence="8" id="KW-1185">Reference proteome</keyword>
<dbReference type="PANTHER" id="PTHR43884">
    <property type="entry name" value="ACYL-COA DEHYDROGENASE"/>
    <property type="match status" value="1"/>
</dbReference>
<keyword evidence="5" id="KW-0560">Oxidoreductase</keyword>
<sequence>MTSTATTQVSSAVDPELAAMIDGVLADYRATAVPTVAGERRCCDRDFWQQLDSLGLVRLTGAERDGGSGAGWAEAAELITAAVGHGVHLPLAEHDLLACWLIDEVSGPAEPVLHSLCQLTPGASTNLAPWAGEVDRLAVLWLGDEGHLLAQIDTADAQITHGTNMIGEPRDRVTVDASTLRGVAVPPEVVAVVARKAAMVRAVQVCAALDHAVALSIEHAASRVQFGRPLAKFQAIQNLIADAAAEAALARVATEAALNTAIGSNWRAACLDFQIAVARSCAGQASLVVTRNAHQVHGAMGTTIEHRLHEYTRGALAWRSEFGSARSWDLQVADRASADGRSGLWEIVTSGT</sequence>
<evidence type="ECO:0000313" key="7">
    <source>
        <dbReference type="EMBL" id="KKF02255.1"/>
    </source>
</evidence>
<dbReference type="InterPro" id="IPR037069">
    <property type="entry name" value="AcylCoA_DH/ox_N_sf"/>
</dbReference>
<dbReference type="PANTHER" id="PTHR43884:SF20">
    <property type="entry name" value="ACYL-COA DEHYDROGENASE FADE28"/>
    <property type="match status" value="1"/>
</dbReference>
<comment type="similarity">
    <text evidence="2">Belongs to the acyl-CoA dehydrogenase family.</text>
</comment>
<evidence type="ECO:0000256" key="4">
    <source>
        <dbReference type="ARBA" id="ARBA00022827"/>
    </source>
</evidence>
<comment type="caution">
    <text evidence="7">The sequence shown here is derived from an EMBL/GenBank/DDBJ whole genome shotgun (WGS) entry which is preliminary data.</text>
</comment>
<dbReference type="RefSeq" id="WP_046362780.1">
    <property type="nucleotide sequence ID" value="NZ_LAUZ02000012.1"/>
</dbReference>
<dbReference type="Proteomes" id="UP000034150">
    <property type="component" value="Unassembled WGS sequence"/>
</dbReference>
<dbReference type="PATRIC" id="fig|1807.13.peg.1539"/>
<reference evidence="7 8" key="1">
    <citation type="journal article" date="2015" name="Genome Announc.">
        <title>Draft Genome Sequence of Mycobacterium obuense Strain UC1, Isolated from Patient Sputum.</title>
        <authorList>
            <person name="Greninger A.L."/>
            <person name="Cunningham G."/>
            <person name="Hsu E.D."/>
            <person name="Yu J.M."/>
            <person name="Chiu C.Y."/>
            <person name="Miller S."/>
        </authorList>
    </citation>
    <scope>NUCLEOTIDE SEQUENCE [LARGE SCALE GENOMIC DNA]</scope>
    <source>
        <strain evidence="7 8">UC1</strain>
    </source>
</reference>
<comment type="cofactor">
    <cofactor evidence="1">
        <name>FAD</name>
        <dbReference type="ChEBI" id="CHEBI:57692"/>
    </cofactor>
</comment>
<dbReference type="EMBL" id="LAUZ02000012">
    <property type="protein sequence ID" value="KKF02255.1"/>
    <property type="molecule type" value="Genomic_DNA"/>
</dbReference>
<dbReference type="InterPro" id="IPR009100">
    <property type="entry name" value="AcylCoA_DH/oxidase_NM_dom_sf"/>
</dbReference>
<dbReference type="Gene3D" id="1.20.140.10">
    <property type="entry name" value="Butyryl-CoA Dehydrogenase, subunit A, domain 3"/>
    <property type="match status" value="1"/>
</dbReference>
<dbReference type="SUPFAM" id="SSF56645">
    <property type="entry name" value="Acyl-CoA dehydrogenase NM domain-like"/>
    <property type="match status" value="1"/>
</dbReference>
<proteinExistence type="inferred from homology"/>
<dbReference type="GO" id="GO:0003995">
    <property type="term" value="F:acyl-CoA dehydrogenase activity"/>
    <property type="evidence" value="ECO:0007669"/>
    <property type="project" value="TreeGrafter"/>
</dbReference>
<organism evidence="7 8">
    <name type="scientific">Mycolicibacterium obuense</name>
    <dbReference type="NCBI Taxonomy" id="1807"/>
    <lineage>
        <taxon>Bacteria</taxon>
        <taxon>Bacillati</taxon>
        <taxon>Actinomycetota</taxon>
        <taxon>Actinomycetes</taxon>
        <taxon>Mycobacteriales</taxon>
        <taxon>Mycobacteriaceae</taxon>
        <taxon>Mycolicibacterium</taxon>
    </lineage>
</organism>
<accession>A0A0M2K034</accession>
<evidence type="ECO:0000256" key="3">
    <source>
        <dbReference type="ARBA" id="ARBA00022630"/>
    </source>
</evidence>
<feature type="domain" description="Acyl-CoA dehydrogenase/oxidase C-terminal" evidence="6">
    <location>
        <begin position="201"/>
        <end position="324"/>
    </location>
</feature>
<gene>
    <name evidence="7" type="ORF">WN67_09550</name>
</gene>
<evidence type="ECO:0000256" key="1">
    <source>
        <dbReference type="ARBA" id="ARBA00001974"/>
    </source>
</evidence>
<dbReference type="OrthoDB" id="2450120at2"/>
<dbReference type="InterPro" id="IPR009075">
    <property type="entry name" value="AcylCo_DH/oxidase_C"/>
</dbReference>
<dbReference type="Gene3D" id="1.10.540.10">
    <property type="entry name" value="Acyl-CoA dehydrogenase/oxidase, N-terminal domain"/>
    <property type="match status" value="1"/>
</dbReference>
<dbReference type="AlphaFoldDB" id="A0A0M2K034"/>
<name>A0A0M2K034_9MYCO</name>
<protein>
    <submittedName>
        <fullName evidence="7">Acyl-CoA dehydrogenase</fullName>
    </submittedName>
</protein>
<evidence type="ECO:0000259" key="6">
    <source>
        <dbReference type="Pfam" id="PF00441"/>
    </source>
</evidence>
<evidence type="ECO:0000313" key="8">
    <source>
        <dbReference type="Proteomes" id="UP000034150"/>
    </source>
</evidence>
<evidence type="ECO:0000256" key="5">
    <source>
        <dbReference type="ARBA" id="ARBA00023002"/>
    </source>
</evidence>
<dbReference type="SUPFAM" id="SSF47203">
    <property type="entry name" value="Acyl-CoA dehydrogenase C-terminal domain-like"/>
    <property type="match status" value="1"/>
</dbReference>